<evidence type="ECO:0000256" key="5">
    <source>
        <dbReference type="ARBA" id="ARBA00022801"/>
    </source>
</evidence>
<feature type="compositionally biased region" description="Acidic residues" evidence="9">
    <location>
        <begin position="40"/>
        <end position="77"/>
    </location>
</feature>
<dbReference type="GO" id="GO:0006508">
    <property type="term" value="P:proteolysis"/>
    <property type="evidence" value="ECO:0007669"/>
    <property type="project" value="UniProtKB-KW"/>
</dbReference>
<keyword evidence="2 8" id="KW-0121">Carboxypeptidase</keyword>
<organism evidence="10 11">
    <name type="scientific">Leersia perrieri</name>
    <dbReference type="NCBI Taxonomy" id="77586"/>
    <lineage>
        <taxon>Eukaryota</taxon>
        <taxon>Viridiplantae</taxon>
        <taxon>Streptophyta</taxon>
        <taxon>Embryophyta</taxon>
        <taxon>Tracheophyta</taxon>
        <taxon>Spermatophyta</taxon>
        <taxon>Magnoliopsida</taxon>
        <taxon>Liliopsida</taxon>
        <taxon>Poales</taxon>
        <taxon>Poaceae</taxon>
        <taxon>BOP clade</taxon>
        <taxon>Oryzoideae</taxon>
        <taxon>Oryzeae</taxon>
        <taxon>Oryzinae</taxon>
        <taxon>Leersia</taxon>
    </lineage>
</organism>
<reference evidence="10" key="3">
    <citation type="submission" date="2015-04" db="UniProtKB">
        <authorList>
            <consortium name="EnsemblPlants"/>
        </authorList>
    </citation>
    <scope>IDENTIFICATION</scope>
</reference>
<dbReference type="PRINTS" id="PR00724">
    <property type="entry name" value="CRBOXYPTASEC"/>
</dbReference>
<keyword evidence="4" id="KW-0732">Signal</keyword>
<evidence type="ECO:0000256" key="1">
    <source>
        <dbReference type="ARBA" id="ARBA00009431"/>
    </source>
</evidence>
<evidence type="ECO:0000256" key="6">
    <source>
        <dbReference type="ARBA" id="ARBA00023157"/>
    </source>
</evidence>
<dbReference type="Gene3D" id="3.40.50.1820">
    <property type="entry name" value="alpha/beta hydrolase"/>
    <property type="match status" value="1"/>
</dbReference>
<dbReference type="EnsemblPlants" id="LPERR01G12670.1">
    <property type="protein sequence ID" value="LPERR01G12670.1"/>
    <property type="gene ID" value="LPERR01G12670"/>
</dbReference>
<proteinExistence type="inferred from homology"/>
<evidence type="ECO:0000256" key="9">
    <source>
        <dbReference type="SAM" id="MobiDB-lite"/>
    </source>
</evidence>
<feature type="compositionally biased region" description="Acidic residues" evidence="9">
    <location>
        <begin position="99"/>
        <end position="115"/>
    </location>
</feature>
<dbReference type="FunFam" id="3.40.50.1820:FF:000013">
    <property type="entry name" value="Carboxypeptidase"/>
    <property type="match status" value="1"/>
</dbReference>
<dbReference type="MEROPS" id="S10.A20"/>
<evidence type="ECO:0000313" key="10">
    <source>
        <dbReference type="EnsemblPlants" id="LPERR01G12670.1"/>
    </source>
</evidence>
<dbReference type="SUPFAM" id="SSF53474">
    <property type="entry name" value="alpha/beta-Hydrolases"/>
    <property type="match status" value="1"/>
</dbReference>
<evidence type="ECO:0000256" key="3">
    <source>
        <dbReference type="ARBA" id="ARBA00022670"/>
    </source>
</evidence>
<keyword evidence="6" id="KW-1015">Disulfide bond</keyword>
<evidence type="ECO:0000256" key="7">
    <source>
        <dbReference type="ARBA" id="ARBA00023180"/>
    </source>
</evidence>
<reference evidence="11" key="2">
    <citation type="submission" date="2013-12" db="EMBL/GenBank/DDBJ databases">
        <authorList>
            <person name="Yu Y."/>
            <person name="Lee S."/>
            <person name="de Baynast K."/>
            <person name="Wissotski M."/>
            <person name="Liu L."/>
            <person name="Talag J."/>
            <person name="Goicoechea J."/>
            <person name="Angelova A."/>
            <person name="Jetty R."/>
            <person name="Kudrna D."/>
            <person name="Golser W."/>
            <person name="Rivera L."/>
            <person name="Zhang J."/>
            <person name="Wing R."/>
        </authorList>
    </citation>
    <scope>NUCLEOTIDE SEQUENCE</scope>
</reference>
<dbReference type="InterPro" id="IPR033124">
    <property type="entry name" value="Ser_caboxypep_his_AS"/>
</dbReference>
<dbReference type="Gramene" id="LPERR01G12670.1">
    <property type="protein sequence ID" value="LPERR01G12670.1"/>
    <property type="gene ID" value="LPERR01G12670"/>
</dbReference>
<feature type="region of interest" description="Disordered" evidence="9">
    <location>
        <begin position="25"/>
        <end position="132"/>
    </location>
</feature>
<dbReference type="GO" id="GO:0004185">
    <property type="term" value="F:serine-type carboxypeptidase activity"/>
    <property type="evidence" value="ECO:0007669"/>
    <property type="project" value="UniProtKB-UniRule"/>
</dbReference>
<evidence type="ECO:0000256" key="4">
    <source>
        <dbReference type="ARBA" id="ARBA00022729"/>
    </source>
</evidence>
<evidence type="ECO:0000256" key="2">
    <source>
        <dbReference type="ARBA" id="ARBA00022645"/>
    </source>
</evidence>
<dbReference type="InterPro" id="IPR001563">
    <property type="entry name" value="Peptidase_S10"/>
</dbReference>
<keyword evidence="7" id="KW-0325">Glycoprotein</keyword>
<dbReference type="PROSITE" id="PS00131">
    <property type="entry name" value="CARBOXYPEPT_SER_SER"/>
    <property type="match status" value="1"/>
</dbReference>
<dbReference type="GO" id="GO:0005773">
    <property type="term" value="C:vacuole"/>
    <property type="evidence" value="ECO:0007669"/>
    <property type="project" value="TreeGrafter"/>
</dbReference>
<sequence length="610" mass="68361">MKPAVEVEGDERAAELARKKAAAAAAAKKADEAAAAAAENGEEEEEEVEEDEEAIDGEEGDEEGDGEEEDDDEDAEEGEKGPAAQDELGTEYLVKPLGDAEDEEHSSDFEPDENGEESRREQEEENKENHMASCASPRLKSLCHHALLIILLTLSLLQTITTLDEQEADRVAFLPGQPRSPQVSQFSGYIPVNSQNGRALFYWFFEAQTVPSKKPLLLWLNGGPGCSSVGYGAASELGPLMVNGNGTGLEFNKFAWNKEANLLFLESPVGVGFSYTNTSSDLDNIDDHFVAEDTYNFLVNWFKRFPQYKKHDFYISGESYAGHYVPQLADVLYERNKHLEINQHINLKGFIVGNAETDDYYDYKGLVEFAWSHSVISDQLYKHVNNVCDFRLSPRSNECNHVMGSVYAQYDMIDIFNVYAPKCNTEESSLFSTLHSTADMNAKKRLKETRMYSGYDPCYSSYIEDYMNKMDVQKSLHANTSGLIKDRRWSICSYSIFDNYDISVFSVLPIYSKLIKAGLRVWVYSGDVDGRVPVIGSRYCVEALGLPVKSQWQPWYLNNQVAGRLVEYEGLTMATIRGAGHAVPQDKPEEALVVINSFLSGRQLPTKNNR</sequence>
<dbReference type="STRING" id="77586.A0A0D9V0E9"/>
<evidence type="ECO:0000256" key="8">
    <source>
        <dbReference type="RuleBase" id="RU361156"/>
    </source>
</evidence>
<dbReference type="FunFam" id="3.40.50.11320:FF:000001">
    <property type="entry name" value="Carboxypeptidase"/>
    <property type="match status" value="1"/>
</dbReference>
<keyword evidence="5 8" id="KW-0378">Hydrolase</keyword>
<comment type="similarity">
    <text evidence="1 8">Belongs to the peptidase S10 family.</text>
</comment>
<dbReference type="PANTHER" id="PTHR11802:SF55">
    <property type="entry name" value="CARBOXYPEPTIDASE"/>
    <property type="match status" value="1"/>
</dbReference>
<dbReference type="PROSITE" id="PS00560">
    <property type="entry name" value="CARBOXYPEPT_SER_HIS"/>
    <property type="match status" value="1"/>
</dbReference>
<feature type="compositionally biased region" description="Basic and acidic residues" evidence="9">
    <location>
        <begin position="116"/>
        <end position="130"/>
    </location>
</feature>
<dbReference type="Gene3D" id="3.40.50.11320">
    <property type="match status" value="1"/>
</dbReference>
<name>A0A0D9V0E9_9ORYZ</name>
<accession>A0A0D9V0E9</accession>
<dbReference type="Pfam" id="PF00450">
    <property type="entry name" value="Peptidase_S10"/>
    <property type="match status" value="1"/>
</dbReference>
<feature type="compositionally biased region" description="Low complexity" evidence="9">
    <location>
        <begin position="25"/>
        <end position="39"/>
    </location>
</feature>
<protein>
    <recommendedName>
        <fullName evidence="8">Carboxypeptidase</fullName>
        <ecNumber evidence="8">3.4.16.-</ecNumber>
    </recommendedName>
</protein>
<dbReference type="PANTHER" id="PTHR11802">
    <property type="entry name" value="SERINE PROTEASE FAMILY S10 SERINE CARBOXYPEPTIDASE"/>
    <property type="match status" value="1"/>
</dbReference>
<dbReference type="AlphaFoldDB" id="A0A0D9V0E9"/>
<dbReference type="eggNOG" id="KOG1282">
    <property type="taxonomic scope" value="Eukaryota"/>
</dbReference>
<dbReference type="EC" id="3.4.16.-" evidence="8"/>
<dbReference type="InterPro" id="IPR029058">
    <property type="entry name" value="AB_hydrolase_fold"/>
</dbReference>
<evidence type="ECO:0000313" key="11">
    <source>
        <dbReference type="Proteomes" id="UP000032180"/>
    </source>
</evidence>
<dbReference type="InterPro" id="IPR018202">
    <property type="entry name" value="Ser_caboxypep_ser_AS"/>
</dbReference>
<keyword evidence="3 8" id="KW-0645">Protease</keyword>
<keyword evidence="11" id="KW-1185">Reference proteome</keyword>
<dbReference type="Proteomes" id="UP000032180">
    <property type="component" value="Chromosome 1"/>
</dbReference>
<dbReference type="Gene3D" id="6.10.250.940">
    <property type="match status" value="1"/>
</dbReference>
<reference evidence="10 11" key="1">
    <citation type="submission" date="2012-08" db="EMBL/GenBank/DDBJ databases">
        <title>Oryza genome evolution.</title>
        <authorList>
            <person name="Wing R.A."/>
        </authorList>
    </citation>
    <scope>NUCLEOTIDE SEQUENCE</scope>
</reference>